<proteinExistence type="predicted"/>
<dbReference type="SUPFAM" id="SSF48452">
    <property type="entry name" value="TPR-like"/>
    <property type="match status" value="1"/>
</dbReference>
<dbReference type="InterPro" id="IPR046960">
    <property type="entry name" value="PPR_At4g14850-like_plant"/>
</dbReference>
<dbReference type="EMBL" id="JBJXBP010000002">
    <property type="protein sequence ID" value="KAL3843392.1"/>
    <property type="molecule type" value="Genomic_DNA"/>
</dbReference>
<dbReference type="Pfam" id="PF20431">
    <property type="entry name" value="E_motif"/>
    <property type="match status" value="1"/>
</dbReference>
<accession>A0ABD3U1W9</accession>
<dbReference type="InterPro" id="IPR046848">
    <property type="entry name" value="E_motif"/>
</dbReference>
<dbReference type="InterPro" id="IPR011990">
    <property type="entry name" value="TPR-like_helical_dom_sf"/>
</dbReference>
<gene>
    <name evidence="3" type="ORF">ACJIZ3_000795</name>
</gene>
<evidence type="ECO:0000313" key="3">
    <source>
        <dbReference type="EMBL" id="KAL3843392.1"/>
    </source>
</evidence>
<sequence>MTRDYELVPSQEHYSCLVDLLCRAGELERAWKLVSVIPYNNGAVSMWGTLLSACNECGNVNLGKLAAQRALELEPENVGVYVLLSNMYARNGMWDEIEQLRETMRRRGLKKEIAWSWIDAGSSIGG</sequence>
<dbReference type="PANTHER" id="PTHR47926:SF386">
    <property type="entry name" value="PENTATRICOPEPTIDE REPEAT-CONTAINING PROTEIN"/>
    <property type="match status" value="1"/>
</dbReference>
<dbReference type="PROSITE" id="PS51375">
    <property type="entry name" value="PPR"/>
    <property type="match status" value="1"/>
</dbReference>
<keyword evidence="1" id="KW-0677">Repeat</keyword>
<evidence type="ECO:0000256" key="2">
    <source>
        <dbReference type="PROSITE-ProRule" id="PRU00708"/>
    </source>
</evidence>
<comment type="caution">
    <text evidence="3">The sequence shown here is derived from an EMBL/GenBank/DDBJ whole genome shotgun (WGS) entry which is preliminary data.</text>
</comment>
<dbReference type="Gene3D" id="1.25.40.10">
    <property type="entry name" value="Tetratricopeptide repeat domain"/>
    <property type="match status" value="1"/>
</dbReference>
<reference evidence="3 4" key="1">
    <citation type="submission" date="2024-12" db="EMBL/GenBank/DDBJ databases">
        <title>The unique morphological basis and parallel evolutionary history of personate flowers in Penstemon.</title>
        <authorList>
            <person name="Depatie T.H."/>
            <person name="Wessinger C.A."/>
        </authorList>
    </citation>
    <scope>NUCLEOTIDE SEQUENCE [LARGE SCALE GENOMIC DNA]</scope>
    <source>
        <strain evidence="3">WTNN_2</strain>
        <tissue evidence="3">Leaf</tissue>
    </source>
</reference>
<evidence type="ECO:0000256" key="1">
    <source>
        <dbReference type="ARBA" id="ARBA00022737"/>
    </source>
</evidence>
<name>A0ABD3U1W9_9LAMI</name>
<dbReference type="InterPro" id="IPR002885">
    <property type="entry name" value="PPR_rpt"/>
</dbReference>
<keyword evidence="4" id="KW-1185">Reference proteome</keyword>
<dbReference type="Proteomes" id="UP001634393">
    <property type="component" value="Unassembled WGS sequence"/>
</dbReference>
<evidence type="ECO:0000313" key="4">
    <source>
        <dbReference type="Proteomes" id="UP001634393"/>
    </source>
</evidence>
<dbReference type="Pfam" id="PF12854">
    <property type="entry name" value="PPR_1"/>
    <property type="match status" value="1"/>
</dbReference>
<dbReference type="AlphaFoldDB" id="A0ABD3U1W9"/>
<dbReference type="NCBIfam" id="TIGR00756">
    <property type="entry name" value="PPR"/>
    <property type="match status" value="1"/>
</dbReference>
<protein>
    <recommendedName>
        <fullName evidence="5">Pentatricopeptide repeat-containing protein</fullName>
    </recommendedName>
</protein>
<evidence type="ECO:0008006" key="5">
    <source>
        <dbReference type="Google" id="ProtNLM"/>
    </source>
</evidence>
<feature type="repeat" description="PPR" evidence="2">
    <location>
        <begin position="77"/>
        <end position="111"/>
    </location>
</feature>
<dbReference type="PANTHER" id="PTHR47926">
    <property type="entry name" value="PENTATRICOPEPTIDE REPEAT-CONTAINING PROTEIN"/>
    <property type="match status" value="1"/>
</dbReference>
<organism evidence="3 4">
    <name type="scientific">Penstemon smallii</name>
    <dbReference type="NCBI Taxonomy" id="265156"/>
    <lineage>
        <taxon>Eukaryota</taxon>
        <taxon>Viridiplantae</taxon>
        <taxon>Streptophyta</taxon>
        <taxon>Embryophyta</taxon>
        <taxon>Tracheophyta</taxon>
        <taxon>Spermatophyta</taxon>
        <taxon>Magnoliopsida</taxon>
        <taxon>eudicotyledons</taxon>
        <taxon>Gunneridae</taxon>
        <taxon>Pentapetalae</taxon>
        <taxon>asterids</taxon>
        <taxon>lamiids</taxon>
        <taxon>Lamiales</taxon>
        <taxon>Plantaginaceae</taxon>
        <taxon>Cheloneae</taxon>
        <taxon>Penstemon</taxon>
    </lineage>
</organism>